<dbReference type="InterPro" id="IPR050384">
    <property type="entry name" value="Endophilin_SH3RF"/>
</dbReference>
<feature type="compositionally biased region" description="Polar residues" evidence="4">
    <location>
        <begin position="168"/>
        <end position="181"/>
    </location>
</feature>
<evidence type="ECO:0000313" key="7">
    <source>
        <dbReference type="Proteomes" id="UP000075886"/>
    </source>
</evidence>
<dbReference type="FunFam" id="2.30.30.40:FF:000072">
    <property type="entry name" value="Unconventional Myosin IB"/>
    <property type="match status" value="1"/>
</dbReference>
<feature type="coiled-coil region" evidence="3">
    <location>
        <begin position="859"/>
        <end position="907"/>
    </location>
</feature>
<feature type="compositionally biased region" description="Low complexity" evidence="4">
    <location>
        <begin position="737"/>
        <end position="762"/>
    </location>
</feature>
<dbReference type="STRING" id="69004.A0A182Q5N3"/>
<feature type="compositionally biased region" description="Polar residues" evidence="4">
    <location>
        <begin position="815"/>
        <end position="836"/>
    </location>
</feature>
<dbReference type="PROSITE" id="PS50002">
    <property type="entry name" value="SH3"/>
    <property type="match status" value="3"/>
</dbReference>
<dbReference type="GO" id="GO:0007015">
    <property type="term" value="P:actin filament organization"/>
    <property type="evidence" value="ECO:0007669"/>
    <property type="project" value="TreeGrafter"/>
</dbReference>
<organism evidence="6 7">
    <name type="scientific">Anopheles farauti</name>
    <dbReference type="NCBI Taxonomy" id="69004"/>
    <lineage>
        <taxon>Eukaryota</taxon>
        <taxon>Metazoa</taxon>
        <taxon>Ecdysozoa</taxon>
        <taxon>Arthropoda</taxon>
        <taxon>Hexapoda</taxon>
        <taxon>Insecta</taxon>
        <taxon>Pterygota</taxon>
        <taxon>Neoptera</taxon>
        <taxon>Endopterygota</taxon>
        <taxon>Diptera</taxon>
        <taxon>Nematocera</taxon>
        <taxon>Culicoidea</taxon>
        <taxon>Culicidae</taxon>
        <taxon>Anophelinae</taxon>
        <taxon>Anopheles</taxon>
    </lineage>
</organism>
<dbReference type="PRINTS" id="PR00452">
    <property type="entry name" value="SH3DOMAIN"/>
</dbReference>
<keyword evidence="1 2" id="KW-0728">SH3 domain</keyword>
<dbReference type="InterPro" id="IPR001452">
    <property type="entry name" value="SH3_domain"/>
</dbReference>
<feature type="compositionally biased region" description="Polar residues" evidence="4">
    <location>
        <begin position="534"/>
        <end position="548"/>
    </location>
</feature>
<feature type="compositionally biased region" description="Low complexity" evidence="4">
    <location>
        <begin position="779"/>
        <end position="797"/>
    </location>
</feature>
<dbReference type="InterPro" id="IPR036028">
    <property type="entry name" value="SH3-like_dom_sf"/>
</dbReference>
<feature type="region of interest" description="Disordered" evidence="4">
    <location>
        <begin position="274"/>
        <end position="318"/>
    </location>
</feature>
<keyword evidence="3" id="KW-0175">Coiled coil</keyword>
<evidence type="ECO:0000256" key="2">
    <source>
        <dbReference type="PROSITE-ProRule" id="PRU00192"/>
    </source>
</evidence>
<dbReference type="PANTHER" id="PTHR14167:SF116">
    <property type="entry name" value="CAP, ISOFORM AC"/>
    <property type="match status" value="1"/>
</dbReference>
<feature type="compositionally biased region" description="Basic and acidic residues" evidence="4">
    <location>
        <begin position="182"/>
        <end position="191"/>
    </location>
</feature>
<keyword evidence="7" id="KW-1185">Reference proteome</keyword>
<dbReference type="Pfam" id="PF00018">
    <property type="entry name" value="SH3_1"/>
    <property type="match status" value="1"/>
</dbReference>
<evidence type="ECO:0000256" key="3">
    <source>
        <dbReference type="SAM" id="Coils"/>
    </source>
</evidence>
<feature type="compositionally biased region" description="Low complexity" evidence="4">
    <location>
        <begin position="356"/>
        <end position="366"/>
    </location>
</feature>
<dbReference type="Pfam" id="PF14604">
    <property type="entry name" value="SH3_9"/>
    <property type="match status" value="2"/>
</dbReference>
<reference evidence="7" key="1">
    <citation type="submission" date="2014-01" db="EMBL/GenBank/DDBJ databases">
        <title>The Genome Sequence of Anopheles farauti FAR1 (V2).</title>
        <authorList>
            <consortium name="The Broad Institute Genomics Platform"/>
            <person name="Neafsey D.E."/>
            <person name="Besansky N."/>
            <person name="Howell P."/>
            <person name="Walton C."/>
            <person name="Young S.K."/>
            <person name="Zeng Q."/>
            <person name="Gargeya S."/>
            <person name="Fitzgerald M."/>
            <person name="Haas B."/>
            <person name="Abouelleil A."/>
            <person name="Allen A.W."/>
            <person name="Alvarado L."/>
            <person name="Arachchi H.M."/>
            <person name="Berlin A.M."/>
            <person name="Chapman S.B."/>
            <person name="Gainer-Dewar J."/>
            <person name="Goldberg J."/>
            <person name="Griggs A."/>
            <person name="Gujja S."/>
            <person name="Hansen M."/>
            <person name="Howarth C."/>
            <person name="Imamovic A."/>
            <person name="Ireland A."/>
            <person name="Larimer J."/>
            <person name="McCowan C."/>
            <person name="Murphy C."/>
            <person name="Pearson M."/>
            <person name="Poon T.W."/>
            <person name="Priest M."/>
            <person name="Roberts A."/>
            <person name="Saif S."/>
            <person name="Shea T."/>
            <person name="Sisk P."/>
            <person name="Sykes S."/>
            <person name="Wortman J."/>
            <person name="Nusbaum C."/>
            <person name="Birren B."/>
        </authorList>
    </citation>
    <scope>NUCLEOTIDE SEQUENCE [LARGE SCALE GENOMIC DNA]</scope>
    <source>
        <strain evidence="7">FAR1</strain>
    </source>
</reference>
<dbReference type="EMBL" id="AXCN02001580">
    <property type="status" value="NOT_ANNOTATED_CDS"/>
    <property type="molecule type" value="Genomic_DNA"/>
</dbReference>
<feature type="compositionally biased region" description="Polar residues" evidence="4">
    <location>
        <begin position="437"/>
        <end position="446"/>
    </location>
</feature>
<feature type="compositionally biased region" description="Basic residues" evidence="4">
    <location>
        <begin position="518"/>
        <end position="527"/>
    </location>
</feature>
<feature type="compositionally biased region" description="Basic and acidic residues" evidence="4">
    <location>
        <begin position="462"/>
        <end position="474"/>
    </location>
</feature>
<dbReference type="AlphaFoldDB" id="A0A182Q5N3"/>
<feature type="region of interest" description="Disordered" evidence="4">
    <location>
        <begin position="779"/>
        <end position="836"/>
    </location>
</feature>
<dbReference type="EnsemblMetazoa" id="AFAF003545-RA">
    <property type="protein sequence ID" value="AFAF003545-PA"/>
    <property type="gene ID" value="AFAF003545"/>
</dbReference>
<accession>A0A182Q5N3</accession>
<dbReference type="Proteomes" id="UP000075886">
    <property type="component" value="Unassembled WGS sequence"/>
</dbReference>
<feature type="domain" description="SH3" evidence="5">
    <location>
        <begin position="198"/>
        <end position="259"/>
    </location>
</feature>
<proteinExistence type="predicted"/>
<feature type="compositionally biased region" description="Basic and acidic residues" evidence="4">
    <location>
        <begin position="303"/>
        <end position="312"/>
    </location>
</feature>
<evidence type="ECO:0000256" key="4">
    <source>
        <dbReference type="SAM" id="MobiDB-lite"/>
    </source>
</evidence>
<dbReference type="PRINTS" id="PR00499">
    <property type="entry name" value="P67PHOX"/>
</dbReference>
<feature type="compositionally biased region" description="Low complexity" evidence="4">
    <location>
        <begin position="638"/>
        <end position="656"/>
    </location>
</feature>
<feature type="region of interest" description="Disordered" evidence="4">
    <location>
        <begin position="732"/>
        <end position="763"/>
    </location>
</feature>
<feature type="region of interest" description="Disordered" evidence="4">
    <location>
        <begin position="166"/>
        <end position="195"/>
    </location>
</feature>
<feature type="compositionally biased region" description="Low complexity" evidence="4">
    <location>
        <begin position="274"/>
        <end position="290"/>
    </location>
</feature>
<dbReference type="PANTHER" id="PTHR14167">
    <property type="entry name" value="SH3 DOMAIN-CONTAINING"/>
    <property type="match status" value="1"/>
</dbReference>
<dbReference type="SMART" id="SM00326">
    <property type="entry name" value="SH3"/>
    <property type="match status" value="3"/>
</dbReference>
<reference evidence="6" key="2">
    <citation type="submission" date="2020-05" db="UniProtKB">
        <authorList>
            <consortium name="EnsemblMetazoa"/>
        </authorList>
    </citation>
    <scope>IDENTIFICATION</scope>
    <source>
        <strain evidence="6">FAR1</strain>
    </source>
</reference>
<protein>
    <recommendedName>
        <fullName evidence="5">SH3 domain-containing protein</fullName>
    </recommendedName>
</protein>
<name>A0A182Q5N3_9DIPT</name>
<feature type="domain" description="SH3" evidence="5">
    <location>
        <begin position="75"/>
        <end position="134"/>
    </location>
</feature>
<dbReference type="SUPFAM" id="SSF50044">
    <property type="entry name" value="SH3-domain"/>
    <property type="match status" value="3"/>
</dbReference>
<dbReference type="GO" id="GO:0016192">
    <property type="term" value="P:vesicle-mediated transport"/>
    <property type="evidence" value="ECO:0007669"/>
    <property type="project" value="UniProtKB-ARBA"/>
</dbReference>
<feature type="compositionally biased region" description="Polar residues" evidence="4">
    <location>
        <begin position="697"/>
        <end position="716"/>
    </location>
</feature>
<feature type="compositionally biased region" description="Polar residues" evidence="4">
    <location>
        <begin position="679"/>
        <end position="688"/>
    </location>
</feature>
<feature type="compositionally biased region" description="Basic and acidic residues" evidence="4">
    <location>
        <begin position="394"/>
        <end position="419"/>
    </location>
</feature>
<sequence>MLLSAVVEFDYTAKEPDELTLKKGAIITNIKVQDGGWWEGTLVATGRTGVFPDNFVRVLESQDKSQVVLRDKTATQNRRCKVIYSYQENKADELTLAVGDVVEFFEEVEEGWWRGKLNGRVGVFPSNFVEMIESVSPKSSSRKSGNVTANESLLVAAASAPLAPGLSKTNSLNKSRTSLNSSREDLDRHDAPSLPPKPVRELCKVLFAYQPANDDELKLVEGDIITILSKELPDKGWWKGELRGRVGVFPDNFVSLLPPEGGKSSANISASVRTTGYSSNSSSTITTTGSLPHHPGVVSPVKDPLHAPKPDRPPTASKMQLFGKQSTTNTNSSAASSNAAAFRKESFGSKDSLNESTGSVGSVTGSPTYNSVAAHRKSLESKSTEGGAAPVTEKPPRKSLEHKTSEMRKSLENLDDKKSTPPPVLGKKPQVPIKKSPSITSVTGNLFSGLKQKVKGGGGGSLEKEKPPVDERDGIVGSKVGKSEIADNGDRSIVGERIDMELGQVERGTSVLKDMRANRAKAPKRRPPSSPSSIIVTDPTTLSNNITANGGGGSLSNGNSGLFSQLSISSEPPESPKPDVLPTATGVEQHGEETAAPKVPKPREWEKNKVPWMDELKASQAKKTTAAESKSPEHHNVSSTQNSISNNTNNSSSSSHFHQEESSISKSFHASSTTTTTTIPSAVPSSNAVRARLMERSATTTSVPSEGGSNHTGVTGNINSSFDLIASCNRKDTTPLSSSTSASAATTTVSSSDQQQSTNSVSAMTKSMSALSTTTTKIAISSSASSSSSTTAAAAAAERTENNGLSHDLPPSPNTRPLSVNLRHTSISPTPQNRNAKTIHIVGNSSKAEVTQPPPTVAMDNVCGRVQDLEQKVVRMERQLATQAGLIEDLTRMLRGESDKVRTLQKELEKYAQCVTQV</sequence>
<feature type="domain" description="SH3" evidence="5">
    <location>
        <begin position="1"/>
        <end position="61"/>
    </location>
</feature>
<dbReference type="CDD" id="cd11873">
    <property type="entry name" value="SH3_CD2AP-like_1"/>
    <property type="match status" value="1"/>
</dbReference>
<dbReference type="VEuPathDB" id="VectorBase:AFAF003545"/>
<evidence type="ECO:0000256" key="1">
    <source>
        <dbReference type="ARBA" id="ARBA00022443"/>
    </source>
</evidence>
<dbReference type="CDD" id="cd11875">
    <property type="entry name" value="SH3_CD2AP-like_3"/>
    <property type="match status" value="1"/>
</dbReference>
<evidence type="ECO:0000259" key="5">
    <source>
        <dbReference type="PROSITE" id="PS50002"/>
    </source>
</evidence>
<feature type="region of interest" description="Disordered" evidence="4">
    <location>
        <begin position="349"/>
        <end position="488"/>
    </location>
</feature>
<feature type="region of interest" description="Disordered" evidence="4">
    <location>
        <begin position="509"/>
        <end position="716"/>
    </location>
</feature>
<dbReference type="GO" id="GO:0016477">
    <property type="term" value="P:cell migration"/>
    <property type="evidence" value="ECO:0007669"/>
    <property type="project" value="TreeGrafter"/>
</dbReference>
<evidence type="ECO:0000313" key="6">
    <source>
        <dbReference type="EnsemblMetazoa" id="AFAF003545-PA"/>
    </source>
</evidence>
<feature type="compositionally biased region" description="Basic and acidic residues" evidence="4">
    <location>
        <begin position="589"/>
        <end position="617"/>
    </location>
</feature>
<feature type="compositionally biased region" description="Low complexity" evidence="4">
    <location>
        <begin position="556"/>
        <end position="572"/>
    </location>
</feature>
<dbReference type="Gene3D" id="2.30.30.40">
    <property type="entry name" value="SH3 Domains"/>
    <property type="match status" value="3"/>
</dbReference>